<comment type="caution">
    <text evidence="1">The sequence shown here is derived from an EMBL/GenBank/DDBJ whole genome shotgun (WGS) entry which is preliminary data.</text>
</comment>
<evidence type="ECO:0008006" key="2">
    <source>
        <dbReference type="Google" id="ProtNLM"/>
    </source>
</evidence>
<sequence length="178" mass="19917">MMLSTSVSARICVLAGSRDRLSDAATSLLAELALRGKVLVFDGGNRLQAYPLARALRERTTRLDLLSQRLLIRRAFTAYQMLTLLESTPGLTSPLVILDLLATFYDETLAVGSARWLIQRCLQEIDRLQNHAPVFILLISFPTSQRRFLQETLCKKADTLFVEPQTSSSFVQPSLFKG</sequence>
<organism evidence="1">
    <name type="scientific">Bellilinea caldifistulae</name>
    <dbReference type="NCBI Taxonomy" id="360411"/>
    <lineage>
        <taxon>Bacteria</taxon>
        <taxon>Bacillati</taxon>
        <taxon>Chloroflexota</taxon>
        <taxon>Anaerolineae</taxon>
        <taxon>Anaerolineales</taxon>
        <taxon>Anaerolineaceae</taxon>
        <taxon>Bellilinea</taxon>
    </lineage>
</organism>
<proteinExistence type="predicted"/>
<evidence type="ECO:0000313" key="1">
    <source>
        <dbReference type="EMBL" id="HGS88120.1"/>
    </source>
</evidence>
<gene>
    <name evidence="1" type="ORF">ENT17_10955</name>
</gene>
<dbReference type="InterPro" id="IPR027417">
    <property type="entry name" value="P-loop_NTPase"/>
</dbReference>
<accession>A0A7C4L0Y2</accession>
<reference evidence="1" key="1">
    <citation type="journal article" date="2020" name="mSystems">
        <title>Genome- and Community-Level Interaction Insights into Carbon Utilization and Element Cycling Functions of Hydrothermarchaeota in Hydrothermal Sediment.</title>
        <authorList>
            <person name="Zhou Z."/>
            <person name="Liu Y."/>
            <person name="Xu W."/>
            <person name="Pan J."/>
            <person name="Luo Z.H."/>
            <person name="Li M."/>
        </authorList>
    </citation>
    <scope>NUCLEOTIDE SEQUENCE [LARGE SCALE GENOMIC DNA]</scope>
    <source>
        <strain evidence="1">SpSt-556</strain>
    </source>
</reference>
<dbReference type="AlphaFoldDB" id="A0A7C4L0Y2"/>
<dbReference type="EMBL" id="DSXR01000110">
    <property type="protein sequence ID" value="HGS88120.1"/>
    <property type="molecule type" value="Genomic_DNA"/>
</dbReference>
<dbReference type="Gene3D" id="3.40.50.300">
    <property type="entry name" value="P-loop containing nucleotide triphosphate hydrolases"/>
    <property type="match status" value="1"/>
</dbReference>
<name>A0A7C4L0Y2_9CHLR</name>
<protein>
    <recommendedName>
        <fullName evidence="2">DNA recombination and repair protein Rad51-like C-terminal domain-containing protein</fullName>
    </recommendedName>
</protein>